<evidence type="ECO:0000256" key="1">
    <source>
        <dbReference type="SAM" id="MobiDB-lite"/>
    </source>
</evidence>
<evidence type="ECO:0000313" key="3">
    <source>
        <dbReference type="EMBL" id="KAI1726083.1"/>
    </source>
</evidence>
<feature type="signal peptide" evidence="2">
    <location>
        <begin position="1"/>
        <end position="22"/>
    </location>
</feature>
<organism evidence="3 4">
    <name type="scientific">Ditylenchus destructor</name>
    <dbReference type="NCBI Taxonomy" id="166010"/>
    <lineage>
        <taxon>Eukaryota</taxon>
        <taxon>Metazoa</taxon>
        <taxon>Ecdysozoa</taxon>
        <taxon>Nematoda</taxon>
        <taxon>Chromadorea</taxon>
        <taxon>Rhabditida</taxon>
        <taxon>Tylenchina</taxon>
        <taxon>Tylenchomorpha</taxon>
        <taxon>Sphaerularioidea</taxon>
        <taxon>Anguinidae</taxon>
        <taxon>Anguininae</taxon>
        <taxon>Ditylenchus</taxon>
    </lineage>
</organism>
<keyword evidence="4" id="KW-1185">Reference proteome</keyword>
<accession>A0AAD4ND77</accession>
<sequence length="77" mass="8418">MNIAYCLALLALCVLCVFGGEADVVHIRARRFKGGYQQVGMDPREFNYPHDKGPKEGKGFGDKGGKMVGLGKNFSRP</sequence>
<feature type="region of interest" description="Disordered" evidence="1">
    <location>
        <begin position="43"/>
        <end position="77"/>
    </location>
</feature>
<feature type="chain" id="PRO_5042140080" evidence="2">
    <location>
        <begin position="23"/>
        <end position="77"/>
    </location>
</feature>
<evidence type="ECO:0000313" key="4">
    <source>
        <dbReference type="Proteomes" id="UP001201812"/>
    </source>
</evidence>
<name>A0AAD4ND77_9BILA</name>
<feature type="compositionally biased region" description="Basic and acidic residues" evidence="1">
    <location>
        <begin position="43"/>
        <end position="65"/>
    </location>
</feature>
<dbReference type="EMBL" id="JAKKPZ010000002">
    <property type="protein sequence ID" value="KAI1726083.1"/>
    <property type="molecule type" value="Genomic_DNA"/>
</dbReference>
<evidence type="ECO:0000256" key="2">
    <source>
        <dbReference type="SAM" id="SignalP"/>
    </source>
</evidence>
<protein>
    <submittedName>
        <fullName evidence="3">Uncharacterized protein</fullName>
    </submittedName>
</protein>
<keyword evidence="2" id="KW-0732">Signal</keyword>
<dbReference type="Proteomes" id="UP001201812">
    <property type="component" value="Unassembled WGS sequence"/>
</dbReference>
<comment type="caution">
    <text evidence="3">The sequence shown here is derived from an EMBL/GenBank/DDBJ whole genome shotgun (WGS) entry which is preliminary data.</text>
</comment>
<gene>
    <name evidence="3" type="ORF">DdX_02777</name>
</gene>
<reference evidence="3" key="1">
    <citation type="submission" date="2022-01" db="EMBL/GenBank/DDBJ databases">
        <title>Genome Sequence Resource for Two Populations of Ditylenchus destructor, the Migratory Endoparasitic Phytonematode.</title>
        <authorList>
            <person name="Zhang H."/>
            <person name="Lin R."/>
            <person name="Xie B."/>
        </authorList>
    </citation>
    <scope>NUCLEOTIDE SEQUENCE</scope>
    <source>
        <strain evidence="3">BazhouSP</strain>
    </source>
</reference>
<proteinExistence type="predicted"/>
<dbReference type="AlphaFoldDB" id="A0AAD4ND77"/>